<name>A0A927FBY3_9BACT</name>
<proteinExistence type="predicted"/>
<dbReference type="EMBL" id="JACYFG010000038">
    <property type="protein sequence ID" value="MBD5780905.1"/>
    <property type="molecule type" value="Genomic_DNA"/>
</dbReference>
<organism evidence="1 2">
    <name type="scientific">Pelagicoccus enzymogenes</name>
    <dbReference type="NCBI Taxonomy" id="2773457"/>
    <lineage>
        <taxon>Bacteria</taxon>
        <taxon>Pseudomonadati</taxon>
        <taxon>Verrucomicrobiota</taxon>
        <taxon>Opitutia</taxon>
        <taxon>Puniceicoccales</taxon>
        <taxon>Pelagicoccaceae</taxon>
        <taxon>Pelagicoccus</taxon>
    </lineage>
</organism>
<dbReference type="InterPro" id="IPR010743">
    <property type="entry name" value="Methionine_synth_MetW"/>
</dbReference>
<protein>
    <submittedName>
        <fullName evidence="1">Methyltransferase domain-containing protein</fullName>
    </submittedName>
</protein>
<evidence type="ECO:0000313" key="1">
    <source>
        <dbReference type="EMBL" id="MBD5780905.1"/>
    </source>
</evidence>
<dbReference type="GO" id="GO:0008168">
    <property type="term" value="F:methyltransferase activity"/>
    <property type="evidence" value="ECO:0007669"/>
    <property type="project" value="UniProtKB-KW"/>
</dbReference>
<keyword evidence="1" id="KW-0808">Transferase</keyword>
<keyword evidence="2" id="KW-1185">Reference proteome</keyword>
<keyword evidence="1" id="KW-0489">Methyltransferase</keyword>
<dbReference type="AlphaFoldDB" id="A0A927FBY3"/>
<dbReference type="GO" id="GO:0032259">
    <property type="term" value="P:methylation"/>
    <property type="evidence" value="ECO:0007669"/>
    <property type="project" value="UniProtKB-KW"/>
</dbReference>
<dbReference type="InterPro" id="IPR029063">
    <property type="entry name" value="SAM-dependent_MTases_sf"/>
</dbReference>
<comment type="caution">
    <text evidence="1">The sequence shown here is derived from an EMBL/GenBank/DDBJ whole genome shotgun (WGS) entry which is preliminary data.</text>
</comment>
<evidence type="ECO:0000313" key="2">
    <source>
        <dbReference type="Proteomes" id="UP000622317"/>
    </source>
</evidence>
<sequence>MRVMSEWVEPGSRVLDLGCGRGVLLEYLKQKLGVEAVGVDLDPEKGRSCVKRGLSVYRGDMMDFMVSFPDKHFDYVICSRTLQELNEPAKVIKEALRVSNHMLVGFVNYGYWRNRLSMLLKGRAIRNEVYPSPWSTSRPSNPLSVSQFEVFCRNSNIRVERKLCLGGNWESEKRFLPNLLSGYALFDLTAKS</sequence>
<dbReference type="SUPFAM" id="SSF53335">
    <property type="entry name" value="S-adenosyl-L-methionine-dependent methyltransferases"/>
    <property type="match status" value="1"/>
</dbReference>
<accession>A0A927FBY3</accession>
<dbReference type="Proteomes" id="UP000622317">
    <property type="component" value="Unassembled WGS sequence"/>
</dbReference>
<dbReference type="CDD" id="cd02440">
    <property type="entry name" value="AdoMet_MTases"/>
    <property type="match status" value="1"/>
</dbReference>
<reference evidence="1" key="1">
    <citation type="submission" date="2020-09" db="EMBL/GenBank/DDBJ databases">
        <title>Pelagicoccus enzymogenes sp. nov. with an EPS production, isolated from marine sediment.</title>
        <authorList>
            <person name="Feng X."/>
        </authorList>
    </citation>
    <scope>NUCLEOTIDE SEQUENCE</scope>
    <source>
        <strain evidence="1">NFK12</strain>
    </source>
</reference>
<dbReference type="Pfam" id="PF07021">
    <property type="entry name" value="MetW"/>
    <property type="match status" value="1"/>
</dbReference>
<dbReference type="Gene3D" id="3.40.50.150">
    <property type="entry name" value="Vaccinia Virus protein VP39"/>
    <property type="match status" value="1"/>
</dbReference>
<gene>
    <name evidence="1" type="ORF">IEN85_15505</name>
</gene>